<dbReference type="InterPro" id="IPR023577">
    <property type="entry name" value="CYTH_domain"/>
</dbReference>
<reference evidence="2" key="1">
    <citation type="journal article" date="2022" name="Front. Microbiol.">
        <title>Genome-based taxonomic rearrangement of Oceanobacter-related bacteria including the description of Thalassolituus hydrocarbonoclasticus sp. nov. and Thalassolituus pacificus sp. nov. and emended description of the genus Thalassolituus.</title>
        <authorList>
            <person name="Dong C."/>
            <person name="Wei L."/>
            <person name="Wang J."/>
            <person name="Lai Q."/>
            <person name="Huang Z."/>
            <person name="Shao Z."/>
        </authorList>
    </citation>
    <scope>NUCLEOTIDE SEQUENCE</scope>
    <source>
        <strain evidence="2">59MF3M-4</strain>
    </source>
</reference>
<proteinExistence type="predicted"/>
<organism evidence="2 3">
    <name type="scientific">Thalassolituus pacificus</name>
    <dbReference type="NCBI Taxonomy" id="2975440"/>
    <lineage>
        <taxon>Bacteria</taxon>
        <taxon>Pseudomonadati</taxon>
        <taxon>Pseudomonadota</taxon>
        <taxon>Gammaproteobacteria</taxon>
        <taxon>Oceanospirillales</taxon>
        <taxon>Oceanospirillaceae</taxon>
        <taxon>Thalassolituus</taxon>
    </lineage>
</organism>
<dbReference type="InterPro" id="IPR039013">
    <property type="entry name" value="YgiF"/>
</dbReference>
<dbReference type="PROSITE" id="PS51707">
    <property type="entry name" value="CYTH"/>
    <property type="match status" value="1"/>
</dbReference>
<protein>
    <submittedName>
        <fullName evidence="2">CYTH domain-containing protein</fullName>
    </submittedName>
</protein>
<accession>A0A9X2WET6</accession>
<dbReference type="Proteomes" id="UP001147830">
    <property type="component" value="Unassembled WGS sequence"/>
</dbReference>
<dbReference type="PANTHER" id="PTHR39569:SF1">
    <property type="entry name" value="INORGANIC TRIPHOSPHATASE"/>
    <property type="match status" value="1"/>
</dbReference>
<reference evidence="2" key="2">
    <citation type="submission" date="2022-08" db="EMBL/GenBank/DDBJ databases">
        <authorList>
            <person name="Dong C."/>
        </authorList>
    </citation>
    <scope>NUCLEOTIDE SEQUENCE</scope>
    <source>
        <strain evidence="2">59MF3M-4</strain>
    </source>
</reference>
<dbReference type="AlphaFoldDB" id="A0A9X2WET6"/>
<dbReference type="Pfam" id="PF01928">
    <property type="entry name" value="CYTH"/>
    <property type="match status" value="1"/>
</dbReference>
<gene>
    <name evidence="2" type="ORF">NYR02_08190</name>
</gene>
<dbReference type="EMBL" id="JAOANI010000015">
    <property type="protein sequence ID" value="MCT7358995.1"/>
    <property type="molecule type" value="Genomic_DNA"/>
</dbReference>
<dbReference type="InterPro" id="IPR033469">
    <property type="entry name" value="CYTH-like_dom_sf"/>
</dbReference>
<dbReference type="SMART" id="SM01118">
    <property type="entry name" value="CYTH"/>
    <property type="match status" value="1"/>
</dbReference>
<evidence type="ECO:0000313" key="2">
    <source>
        <dbReference type="EMBL" id="MCT7358995.1"/>
    </source>
</evidence>
<name>A0A9X2WET6_9GAMM</name>
<dbReference type="GO" id="GO:0050355">
    <property type="term" value="F:inorganic triphosphate phosphatase activity"/>
    <property type="evidence" value="ECO:0007669"/>
    <property type="project" value="InterPro"/>
</dbReference>
<sequence length="471" mass="53252">MTKETELKLRISPQFLPALTQFLNTQARPQSHSTLKNWYLDTPAAALSSARAALRIRQHGDGYEQTLKTRGQSTAGIHQRGEWNWSLTAPQLNTDVLQHADVADHWPANINTAELGEIFTTHFERQAWLWQLDGCEAEVVLDQGEVCTGHKTLPLCEVELELKQGDAAGLWVMALRLAEHAPLWLSDISKAERGYRLARLSQPWAQTPGVAASDDMAIALPQWLGYEFLHLQRALEHCLWDSNIHGALDAWTHWQALRALPQLAGKVIRRNQTRVLRDALDQLQQPLQQLAATAQLLSYLRSADEESDVHEELNTLQAVWMERLQQLRDDAVLAKALTQAAAAMYVLPPLKSGSEQAGHWLRHLLRQHLPLLEQLKRQRPQSTEQWRGMSHELSLLCQACDYARTLPEAAQGNPVGEPVWRALSDMLNAETLLQRPWSLPPLHTADEGEQRGADDYSGWAEEHLQHLARQL</sequence>
<dbReference type="RefSeq" id="WP_260975885.1">
    <property type="nucleotide sequence ID" value="NZ_JAOANI010000015.1"/>
</dbReference>
<dbReference type="GO" id="GO:0046872">
    <property type="term" value="F:metal ion binding"/>
    <property type="evidence" value="ECO:0007669"/>
    <property type="project" value="TreeGrafter"/>
</dbReference>
<comment type="caution">
    <text evidence="2">The sequence shown here is derived from an EMBL/GenBank/DDBJ whole genome shotgun (WGS) entry which is preliminary data.</text>
</comment>
<feature type="domain" description="CYTH" evidence="1">
    <location>
        <begin position="2"/>
        <end position="201"/>
    </location>
</feature>
<dbReference type="CDD" id="cd07756">
    <property type="entry name" value="CYTH-like_Pase_CHAD"/>
    <property type="match status" value="1"/>
</dbReference>
<keyword evidence="3" id="KW-1185">Reference proteome</keyword>
<dbReference type="SUPFAM" id="SSF55154">
    <property type="entry name" value="CYTH-like phosphatases"/>
    <property type="match status" value="1"/>
</dbReference>
<evidence type="ECO:0000259" key="1">
    <source>
        <dbReference type="PROSITE" id="PS51707"/>
    </source>
</evidence>
<dbReference type="PANTHER" id="PTHR39569">
    <property type="entry name" value="INORGANIC TRIPHOSPHATASE"/>
    <property type="match status" value="1"/>
</dbReference>
<evidence type="ECO:0000313" key="3">
    <source>
        <dbReference type="Proteomes" id="UP001147830"/>
    </source>
</evidence>
<dbReference type="Gene3D" id="2.40.320.10">
    <property type="entry name" value="Hypothetical Protein Pfu-838710-001"/>
    <property type="match status" value="1"/>
</dbReference>